<reference evidence="4" key="1">
    <citation type="journal article" date="2023" name="Mol. Phylogenet. Evol.">
        <title>Genome-scale phylogeny and comparative genomics of the fungal order Sordariales.</title>
        <authorList>
            <person name="Hensen N."/>
            <person name="Bonometti L."/>
            <person name="Westerberg I."/>
            <person name="Brannstrom I.O."/>
            <person name="Guillou S."/>
            <person name="Cros-Aarteil S."/>
            <person name="Calhoun S."/>
            <person name="Haridas S."/>
            <person name="Kuo A."/>
            <person name="Mondo S."/>
            <person name="Pangilinan J."/>
            <person name="Riley R."/>
            <person name="LaButti K."/>
            <person name="Andreopoulos B."/>
            <person name="Lipzen A."/>
            <person name="Chen C."/>
            <person name="Yan M."/>
            <person name="Daum C."/>
            <person name="Ng V."/>
            <person name="Clum A."/>
            <person name="Steindorff A."/>
            <person name="Ohm R.A."/>
            <person name="Martin F."/>
            <person name="Silar P."/>
            <person name="Natvig D.O."/>
            <person name="Lalanne C."/>
            <person name="Gautier V."/>
            <person name="Ament-Velasquez S.L."/>
            <person name="Kruys A."/>
            <person name="Hutchinson M.I."/>
            <person name="Powell A.J."/>
            <person name="Barry K."/>
            <person name="Miller A.N."/>
            <person name="Grigoriev I.V."/>
            <person name="Debuchy R."/>
            <person name="Gladieux P."/>
            <person name="Hiltunen Thoren M."/>
            <person name="Johannesson H."/>
        </authorList>
    </citation>
    <scope>NUCLEOTIDE SEQUENCE</scope>
    <source>
        <strain evidence="4">CBS 333.67</strain>
    </source>
</reference>
<keyword evidence="1" id="KW-0342">GTP-binding</keyword>
<evidence type="ECO:0000313" key="5">
    <source>
        <dbReference type="Proteomes" id="UP001273166"/>
    </source>
</evidence>
<gene>
    <name evidence="4" type="ORF">B0T15DRAFT_286947</name>
</gene>
<dbReference type="PROSITE" id="PS51719">
    <property type="entry name" value="G_SEPTIN"/>
    <property type="match status" value="1"/>
</dbReference>
<feature type="region of interest" description="Disordered" evidence="2">
    <location>
        <begin position="693"/>
        <end position="722"/>
    </location>
</feature>
<dbReference type="RefSeq" id="XP_062717715.1">
    <property type="nucleotide sequence ID" value="XM_062863655.1"/>
</dbReference>
<keyword evidence="1" id="KW-0547">Nucleotide-binding</keyword>
<dbReference type="InterPro" id="IPR046707">
    <property type="entry name" value="DUF6780"/>
</dbReference>
<dbReference type="GO" id="GO:0005525">
    <property type="term" value="F:GTP binding"/>
    <property type="evidence" value="ECO:0007669"/>
    <property type="project" value="UniProtKB-KW"/>
</dbReference>
<evidence type="ECO:0000256" key="1">
    <source>
        <dbReference type="RuleBase" id="RU004560"/>
    </source>
</evidence>
<feature type="domain" description="Septin-type G" evidence="3">
    <location>
        <begin position="228"/>
        <end position="544"/>
    </location>
</feature>
<dbReference type="EMBL" id="JAUDZG010000007">
    <property type="protein sequence ID" value="KAK3301935.1"/>
    <property type="molecule type" value="Genomic_DNA"/>
</dbReference>
<evidence type="ECO:0000313" key="4">
    <source>
        <dbReference type="EMBL" id="KAK3301935.1"/>
    </source>
</evidence>
<sequence>MRPLSGDDAHRRPCTSDPDGPSTFRLPAAPQMSYCFADESSIGSSSQPPPVALHRPKEHRTVPPPENAEPPKARGRSQYNLERDKEPAGRPSSSKGPVEALRHDEYDSSRPISPFHRPTDTPNLSRPLTPVLLGASGAASVLSSVSSRRNSLCLSEDLGSRPPSMRDSGDVAVESEEEEEAAEEEEYQGGGDPGVGGSSMADSGSAPQLVMPSIKMPSRRPFTDEGKRMGRLKVLVAGDSGVGKTSLIKAIVQSCEHIVHVDPITPSALPSSSVTRSIPSVMGAPVRKQRGRRRQQSASTSQITEIYASTKPYPDWWSEVDDFRLLRRRKSLGDAVLDRNICFVDTPGYGSGSSSMDTITPVAQYIEAHLQRMNTGLLSDGDLLNLLGGEGGVQVDAVFYLVSNRLRLVDIEYLRQLSHLTNIIILLAQADLMSAEQVAASKEQMYSQLKEANIRPFSFSMPSPNSVVSSDPEKQGIYAISSATGSDHDTMDASLLMSPDYVQPLIPTELATLVEQVFSSTGVSWLRHSVARKYVQWRKAENLPPARPSSLLRNQTLPPNLNISPSSSSPLSPPSPSRSYTDQVLATPMGTTSSSYALARLADHTQREERLAQVRLANWAADLQKSLAREREQYAALARGERAMWLAERISECVRDGSLVVADQLRTTRGQGRGVNKSSLDFAEAAAGEFVPSSSSLGVPRDGRAGQRKREKFQSQNQHQYRRHRQDPLGLLEVADELRHKGLIALEVLGSLGVLGGLALWVTRHHIHLQAYGWMVGEWERLWYGARY</sequence>
<dbReference type="Pfam" id="PF00735">
    <property type="entry name" value="Septin"/>
    <property type="match status" value="1"/>
</dbReference>
<protein>
    <recommendedName>
        <fullName evidence="3">Septin-type G domain-containing protein</fullName>
    </recommendedName>
</protein>
<accession>A0AAJ0GL69</accession>
<feature type="compositionally biased region" description="Basic and acidic residues" evidence="2">
    <location>
        <begin position="1"/>
        <end position="11"/>
    </location>
</feature>
<feature type="region of interest" description="Disordered" evidence="2">
    <location>
        <begin position="1"/>
        <end position="130"/>
    </location>
</feature>
<organism evidence="4 5">
    <name type="scientific">Chaetomium strumarium</name>
    <dbReference type="NCBI Taxonomy" id="1170767"/>
    <lineage>
        <taxon>Eukaryota</taxon>
        <taxon>Fungi</taxon>
        <taxon>Dikarya</taxon>
        <taxon>Ascomycota</taxon>
        <taxon>Pezizomycotina</taxon>
        <taxon>Sordariomycetes</taxon>
        <taxon>Sordariomycetidae</taxon>
        <taxon>Sordariales</taxon>
        <taxon>Chaetomiaceae</taxon>
        <taxon>Chaetomium</taxon>
    </lineage>
</organism>
<dbReference type="InterPro" id="IPR030379">
    <property type="entry name" value="G_SEPTIN_dom"/>
</dbReference>
<feature type="region of interest" description="Disordered" evidence="2">
    <location>
        <begin position="154"/>
        <end position="225"/>
    </location>
</feature>
<dbReference type="PROSITE" id="PS00675">
    <property type="entry name" value="SIGMA54_INTERACT_1"/>
    <property type="match status" value="1"/>
</dbReference>
<keyword evidence="5" id="KW-1185">Reference proteome</keyword>
<evidence type="ECO:0000256" key="2">
    <source>
        <dbReference type="SAM" id="MobiDB-lite"/>
    </source>
</evidence>
<feature type="compositionally biased region" description="Gly residues" evidence="2">
    <location>
        <begin position="188"/>
        <end position="197"/>
    </location>
</feature>
<feature type="region of interest" description="Disordered" evidence="2">
    <location>
        <begin position="545"/>
        <end position="582"/>
    </location>
</feature>
<dbReference type="AlphaFoldDB" id="A0AAJ0GL69"/>
<dbReference type="InterPro" id="IPR025662">
    <property type="entry name" value="Sigma_54_int_dom_ATP-bd_1"/>
</dbReference>
<name>A0AAJ0GL69_9PEZI</name>
<feature type="compositionally biased region" description="Low complexity" evidence="2">
    <location>
        <begin position="557"/>
        <end position="570"/>
    </location>
</feature>
<feature type="compositionally biased region" description="Acidic residues" evidence="2">
    <location>
        <begin position="173"/>
        <end position="187"/>
    </location>
</feature>
<dbReference type="SUPFAM" id="SSF52540">
    <property type="entry name" value="P-loop containing nucleoside triphosphate hydrolases"/>
    <property type="match status" value="1"/>
</dbReference>
<evidence type="ECO:0000259" key="3">
    <source>
        <dbReference type="PROSITE" id="PS51719"/>
    </source>
</evidence>
<dbReference type="PANTHER" id="PTHR18884">
    <property type="entry name" value="SEPTIN"/>
    <property type="match status" value="1"/>
</dbReference>
<proteinExistence type="inferred from homology"/>
<dbReference type="InterPro" id="IPR027417">
    <property type="entry name" value="P-loop_NTPase"/>
</dbReference>
<comment type="similarity">
    <text evidence="1">Belongs to the TRAFAC class TrmE-Era-EngA-EngB-Septin-like GTPase superfamily. Septin GTPase family.</text>
</comment>
<dbReference type="Pfam" id="PF20571">
    <property type="entry name" value="DUF6780"/>
    <property type="match status" value="1"/>
</dbReference>
<dbReference type="Proteomes" id="UP001273166">
    <property type="component" value="Unassembled WGS sequence"/>
</dbReference>
<dbReference type="GeneID" id="87882484"/>
<reference evidence="4" key="2">
    <citation type="submission" date="2023-06" db="EMBL/GenBank/DDBJ databases">
        <authorList>
            <consortium name="Lawrence Berkeley National Laboratory"/>
            <person name="Mondo S.J."/>
            <person name="Hensen N."/>
            <person name="Bonometti L."/>
            <person name="Westerberg I."/>
            <person name="Brannstrom I.O."/>
            <person name="Guillou S."/>
            <person name="Cros-Aarteil S."/>
            <person name="Calhoun S."/>
            <person name="Haridas S."/>
            <person name="Kuo A."/>
            <person name="Pangilinan J."/>
            <person name="Riley R."/>
            <person name="Labutti K."/>
            <person name="Andreopoulos B."/>
            <person name="Lipzen A."/>
            <person name="Chen C."/>
            <person name="Yanf M."/>
            <person name="Daum C."/>
            <person name="Ng V."/>
            <person name="Clum A."/>
            <person name="Steindorff A."/>
            <person name="Ohm R."/>
            <person name="Martin F."/>
            <person name="Silar P."/>
            <person name="Natvig D."/>
            <person name="Lalanne C."/>
            <person name="Gautier V."/>
            <person name="Ament-Velasquez S.L."/>
            <person name="Kruys A."/>
            <person name="Hutchinson M.I."/>
            <person name="Powell A.J."/>
            <person name="Barry K."/>
            <person name="Miller A.N."/>
            <person name="Grigoriev I.V."/>
            <person name="Debuchy R."/>
            <person name="Gladieux P."/>
            <person name="Thoren M.H."/>
            <person name="Johannesson H."/>
        </authorList>
    </citation>
    <scope>NUCLEOTIDE SEQUENCE</scope>
    <source>
        <strain evidence="4">CBS 333.67</strain>
    </source>
</reference>
<comment type="caution">
    <text evidence="4">The sequence shown here is derived from an EMBL/GenBank/DDBJ whole genome shotgun (WGS) entry which is preliminary data.</text>
</comment>
<dbReference type="Gene3D" id="3.40.50.300">
    <property type="entry name" value="P-loop containing nucleotide triphosphate hydrolases"/>
    <property type="match status" value="1"/>
</dbReference>